<protein>
    <submittedName>
        <fullName evidence="1">Uncharacterized protein</fullName>
    </submittedName>
</protein>
<evidence type="ECO:0000313" key="1">
    <source>
        <dbReference type="EMBL" id="KAL2611520.1"/>
    </source>
</evidence>
<reference evidence="1 2" key="1">
    <citation type="submission" date="2024-09" db="EMBL/GenBank/DDBJ databases">
        <title>Chromosome-scale assembly of Riccia fluitans.</title>
        <authorList>
            <person name="Paukszto L."/>
            <person name="Sawicki J."/>
            <person name="Karawczyk K."/>
            <person name="Piernik-Szablinska J."/>
            <person name="Szczecinska M."/>
            <person name="Mazdziarz M."/>
        </authorList>
    </citation>
    <scope>NUCLEOTIDE SEQUENCE [LARGE SCALE GENOMIC DNA]</scope>
    <source>
        <strain evidence="1">Rf_01</strain>
        <tissue evidence="1">Aerial parts of the thallus</tissue>
    </source>
</reference>
<accession>A0ABD1XRG5</accession>
<evidence type="ECO:0000313" key="2">
    <source>
        <dbReference type="Proteomes" id="UP001605036"/>
    </source>
</evidence>
<name>A0ABD1XRG5_9MARC</name>
<keyword evidence="2" id="KW-1185">Reference proteome</keyword>
<gene>
    <name evidence="1" type="ORF">R1flu_023212</name>
</gene>
<sequence>MWENSRSTGSLRSLEAHCLFLQVFGLVKVVLRKKVIILKWVTLVVTEVLILSWGNHLPNGRAICSMDNDLEGGDEGLRLGRHTIHKG</sequence>
<dbReference type="Proteomes" id="UP001605036">
    <property type="component" value="Unassembled WGS sequence"/>
</dbReference>
<dbReference type="EMBL" id="JBHFFA010000007">
    <property type="protein sequence ID" value="KAL2611520.1"/>
    <property type="molecule type" value="Genomic_DNA"/>
</dbReference>
<comment type="caution">
    <text evidence="1">The sequence shown here is derived from an EMBL/GenBank/DDBJ whole genome shotgun (WGS) entry which is preliminary data.</text>
</comment>
<proteinExistence type="predicted"/>
<dbReference type="AlphaFoldDB" id="A0ABD1XRG5"/>
<organism evidence="1 2">
    <name type="scientific">Riccia fluitans</name>
    <dbReference type="NCBI Taxonomy" id="41844"/>
    <lineage>
        <taxon>Eukaryota</taxon>
        <taxon>Viridiplantae</taxon>
        <taxon>Streptophyta</taxon>
        <taxon>Embryophyta</taxon>
        <taxon>Marchantiophyta</taxon>
        <taxon>Marchantiopsida</taxon>
        <taxon>Marchantiidae</taxon>
        <taxon>Marchantiales</taxon>
        <taxon>Ricciaceae</taxon>
        <taxon>Riccia</taxon>
    </lineage>
</organism>